<keyword evidence="1" id="KW-0489">Methyltransferase</keyword>
<dbReference type="GO" id="GO:0032259">
    <property type="term" value="P:methylation"/>
    <property type="evidence" value="ECO:0007669"/>
    <property type="project" value="UniProtKB-KW"/>
</dbReference>
<keyword evidence="2" id="KW-1185">Reference proteome</keyword>
<dbReference type="GO" id="GO:0008168">
    <property type="term" value="F:methyltransferase activity"/>
    <property type="evidence" value="ECO:0007669"/>
    <property type="project" value="UniProtKB-KW"/>
</dbReference>
<dbReference type="SUPFAM" id="SSF53335">
    <property type="entry name" value="S-adenosyl-L-methionine-dependent methyltransferases"/>
    <property type="match status" value="1"/>
</dbReference>
<protein>
    <submittedName>
        <fullName evidence="1">Methyltransferase domain-containing protein</fullName>
    </submittedName>
</protein>
<organism evidence="1 2">
    <name type="scientific">Williamsia serinedens</name>
    <dbReference type="NCBI Taxonomy" id="391736"/>
    <lineage>
        <taxon>Bacteria</taxon>
        <taxon>Bacillati</taxon>
        <taxon>Actinomycetota</taxon>
        <taxon>Actinomycetes</taxon>
        <taxon>Mycobacteriales</taxon>
        <taxon>Nocardiaceae</taxon>
        <taxon>Williamsia</taxon>
    </lineage>
</organism>
<dbReference type="RefSeq" id="WP_253656275.1">
    <property type="nucleotide sequence ID" value="NZ_BAAAOE010000002.1"/>
</dbReference>
<dbReference type="EMBL" id="JAMTCG010000007">
    <property type="protein sequence ID" value="MCP2162720.1"/>
    <property type="molecule type" value="Genomic_DNA"/>
</dbReference>
<reference evidence="1 2" key="1">
    <citation type="submission" date="2022-06" db="EMBL/GenBank/DDBJ databases">
        <title>Genomic Encyclopedia of Archaeal and Bacterial Type Strains, Phase II (KMG-II): from individual species to whole genera.</title>
        <authorList>
            <person name="Goeker M."/>
        </authorList>
    </citation>
    <scope>NUCLEOTIDE SEQUENCE [LARGE SCALE GENOMIC DNA]</scope>
    <source>
        <strain evidence="1 2">DSM 45037</strain>
    </source>
</reference>
<dbReference type="InterPro" id="IPR029063">
    <property type="entry name" value="SAM-dependent_MTases_sf"/>
</dbReference>
<evidence type="ECO:0000313" key="2">
    <source>
        <dbReference type="Proteomes" id="UP001205740"/>
    </source>
</evidence>
<evidence type="ECO:0000313" key="1">
    <source>
        <dbReference type="EMBL" id="MCP2162720.1"/>
    </source>
</evidence>
<keyword evidence="1" id="KW-0808">Transferase</keyword>
<sequence length="262" mass="29311">MRTEFGSYARRGRRRVRGWVQPEVFELVKVLDARQRALGIRGGAAEIGVHHGQLLIGLDLLLRDDEKSVAIDLFEDQARNVDRSGRGDRARFESNLARFTDPSRVAVHSGDSTLVSADDLRHMVGGEVRLFSVDGGHTDDVVHSDMVLAEESLTKGGVVIADDVFNFAWPEVVTGTLRYLERPDALRPFAIGYNKVFFAHAEFTDRYAAAIAEKYDNRTLYHFRRSTFGGSPVVLVADVARNPREILARSPLATAVYRRLRS</sequence>
<proteinExistence type="predicted"/>
<gene>
    <name evidence="1" type="ORF">LX12_003928</name>
</gene>
<name>A0ABT1H678_9NOCA</name>
<dbReference type="Gene3D" id="3.40.50.150">
    <property type="entry name" value="Vaccinia Virus protein VP39"/>
    <property type="match status" value="1"/>
</dbReference>
<accession>A0ABT1H678</accession>
<dbReference type="Proteomes" id="UP001205740">
    <property type="component" value="Unassembled WGS sequence"/>
</dbReference>
<comment type="caution">
    <text evidence="1">The sequence shown here is derived from an EMBL/GenBank/DDBJ whole genome shotgun (WGS) entry which is preliminary data.</text>
</comment>
<dbReference type="Pfam" id="PF13578">
    <property type="entry name" value="Methyltransf_24"/>
    <property type="match status" value="1"/>
</dbReference>